<name>A0A5B9DCG3_9ARCH</name>
<feature type="transmembrane region" description="Helical" evidence="2">
    <location>
        <begin position="541"/>
        <end position="561"/>
    </location>
</feature>
<evidence type="ECO:0000313" key="3">
    <source>
        <dbReference type="EMBL" id="QEE16802.1"/>
    </source>
</evidence>
<feature type="compositionally biased region" description="Basic and acidic residues" evidence="1">
    <location>
        <begin position="276"/>
        <end position="289"/>
    </location>
</feature>
<keyword evidence="2" id="KW-0472">Membrane</keyword>
<dbReference type="AlphaFoldDB" id="A0A5B9DCG3"/>
<feature type="transmembrane region" description="Helical" evidence="2">
    <location>
        <begin position="420"/>
        <end position="441"/>
    </location>
</feature>
<accession>A0A5B9DCG3</accession>
<feature type="transmembrane region" description="Helical" evidence="2">
    <location>
        <begin position="453"/>
        <end position="478"/>
    </location>
</feature>
<keyword evidence="2" id="KW-0812">Transmembrane</keyword>
<proteinExistence type="predicted"/>
<evidence type="ECO:0000313" key="4">
    <source>
        <dbReference type="Proteomes" id="UP000321408"/>
    </source>
</evidence>
<reference evidence="3 4" key="2">
    <citation type="journal article" date="2024" name="Int. J. Syst. Evol. Microbiol.">
        <title>Promethearchaeum syntrophicum gen. nov., sp. nov., an anaerobic, obligately syntrophic archaeon, the first isolate of the lineage 'Asgard' archaea, and proposal of the new archaeal phylum Promethearchaeota phyl. nov. and kingdom Promethearchaeati regn. nov.</title>
        <authorList>
            <person name="Imachi H."/>
            <person name="Nobu M.K."/>
            <person name="Kato S."/>
            <person name="Takaki Y."/>
            <person name="Miyazaki M."/>
            <person name="Miyata M."/>
            <person name="Ogawara M."/>
            <person name="Saito Y."/>
            <person name="Sakai S."/>
            <person name="Tahara Y.O."/>
            <person name="Takano Y."/>
            <person name="Tasumi E."/>
            <person name="Uematsu K."/>
            <person name="Yoshimura T."/>
            <person name="Itoh T."/>
            <person name="Ohkuma M."/>
            <person name="Takai K."/>
        </authorList>
    </citation>
    <scope>NUCLEOTIDE SEQUENCE [LARGE SCALE GENOMIC DNA]</scope>
    <source>
        <strain evidence="3 4">MK-D1</strain>
    </source>
</reference>
<evidence type="ECO:0000256" key="2">
    <source>
        <dbReference type="SAM" id="Phobius"/>
    </source>
</evidence>
<feature type="transmembrane region" description="Helical" evidence="2">
    <location>
        <begin position="344"/>
        <end position="366"/>
    </location>
</feature>
<gene>
    <name evidence="3" type="ORF">DSAG12_02632</name>
</gene>
<sequence>MKKRFKFIALTTTFVFLVLFLGKAAADSTSFVEINDINSSEATKTVKIDGILEEGEWEDADHSVIWFNVKNTSYVWSYETNRQMDLYFKNDANYLLFALKINDVEFIGRSGHTDINFSSLVGTSDFIVWASGNDISVGGSIDESKVKCVSTNTLSSGQGDIIAEFAIQLSILNIQPGEDCKMHIQYWDDKYIKSTEFRGIGTNFFTIHTHQTESQVFTYMNFASIYKYYLNPLTPLLIGFATSISLILTNRIRKKKGLITPEISSIEKNREIVKMSPEEHVRSTQEKDGNGNSKNMQKSQVHRTLQLRNATFVLLGLQIINLFYPIFDDWVLFQDLASRVFNYSILVLGILITLVSLLVIIRILQLRGTKDPPRRKPWVILFFLLVPIWNFSSGFLYTSFMPNWNFIFDNKAWYYLWIEWGLFGISNALNIGTWVFFGIYLKKSTRIQVSTGIIIIVVINLWSLLVNALNIIMIIGYFEILLPLLFFKLALIFAEFHGIVYGLLSFLGYLFIIREFHSLSPDQSNTMNLRTSALSKKKTQFVYGFTSLVALGLILFISINLNQSLQMYEDYSFLKRFMQYVNFRDNTLFLPSIMLIFIILIMVTLFEALRSKKIWGIIIVMVCFWITIWYDFAMDRTMWETNYFFT</sequence>
<reference evidence="3 4" key="1">
    <citation type="journal article" date="2020" name="Nature">
        <title>Isolation of an archaeon at the prokaryote-eukaryote interface.</title>
        <authorList>
            <person name="Imachi H."/>
            <person name="Nobu M.K."/>
            <person name="Nakahara N."/>
            <person name="Morono Y."/>
            <person name="Ogawara M."/>
            <person name="Takaki Y."/>
            <person name="Takano Y."/>
            <person name="Uematsu K."/>
            <person name="Ikuta T."/>
            <person name="Ito M."/>
            <person name="Matsui Y."/>
            <person name="Miyazaki M."/>
            <person name="Murata K."/>
            <person name="Saito Y."/>
            <person name="Sakai S."/>
            <person name="Song C."/>
            <person name="Tasumi E."/>
            <person name="Yamanaka Y."/>
            <person name="Yamaguchi T."/>
            <person name="Kamagata Y."/>
            <person name="Tamaki H."/>
            <person name="Takai K."/>
        </authorList>
    </citation>
    <scope>NUCLEOTIDE SEQUENCE [LARGE SCALE GENOMIC DNA]</scope>
    <source>
        <strain evidence="3 4">MK-D1</strain>
    </source>
</reference>
<feature type="transmembrane region" description="Helical" evidence="2">
    <location>
        <begin position="305"/>
        <end position="324"/>
    </location>
</feature>
<feature type="transmembrane region" description="Helical" evidence="2">
    <location>
        <begin position="484"/>
        <end position="512"/>
    </location>
</feature>
<dbReference type="RefSeq" id="WP_147663733.1">
    <property type="nucleotide sequence ID" value="NZ_CP042905.2"/>
</dbReference>
<evidence type="ECO:0000256" key="1">
    <source>
        <dbReference type="SAM" id="MobiDB-lite"/>
    </source>
</evidence>
<organism evidence="3 4">
    <name type="scientific">Promethearchaeum syntrophicum</name>
    <dbReference type="NCBI Taxonomy" id="2594042"/>
    <lineage>
        <taxon>Archaea</taxon>
        <taxon>Promethearchaeati</taxon>
        <taxon>Promethearchaeota</taxon>
        <taxon>Promethearchaeia</taxon>
        <taxon>Promethearchaeales</taxon>
        <taxon>Promethearchaeaceae</taxon>
        <taxon>Promethearchaeum</taxon>
    </lineage>
</organism>
<feature type="transmembrane region" description="Helical" evidence="2">
    <location>
        <begin position="614"/>
        <end position="632"/>
    </location>
</feature>
<dbReference type="EMBL" id="CP042905">
    <property type="protein sequence ID" value="QEE16802.1"/>
    <property type="molecule type" value="Genomic_DNA"/>
</dbReference>
<feature type="region of interest" description="Disordered" evidence="1">
    <location>
        <begin position="276"/>
        <end position="298"/>
    </location>
</feature>
<dbReference type="GeneID" id="41330615"/>
<keyword evidence="4" id="KW-1185">Reference proteome</keyword>
<keyword evidence="2" id="KW-1133">Transmembrane helix</keyword>
<feature type="transmembrane region" description="Helical" evidence="2">
    <location>
        <begin position="228"/>
        <end position="248"/>
    </location>
</feature>
<feature type="transmembrane region" description="Helical" evidence="2">
    <location>
        <begin position="588"/>
        <end position="607"/>
    </location>
</feature>
<dbReference type="KEGG" id="psyt:DSAG12_02632"/>
<dbReference type="SUPFAM" id="SSF49344">
    <property type="entry name" value="CBD9-like"/>
    <property type="match status" value="1"/>
</dbReference>
<dbReference type="Proteomes" id="UP000321408">
    <property type="component" value="Chromosome"/>
</dbReference>
<feature type="transmembrane region" description="Helical" evidence="2">
    <location>
        <begin position="378"/>
        <end position="400"/>
    </location>
</feature>
<protein>
    <submittedName>
        <fullName evidence="3">Uncharacterized protein</fullName>
    </submittedName>
</protein>